<name>A0A1I6AK06_HYMAR</name>
<dbReference type="OrthoDB" id="5522116at2"/>
<evidence type="ECO:0000313" key="3">
    <source>
        <dbReference type="Proteomes" id="UP000199029"/>
    </source>
</evidence>
<proteinExistence type="predicted"/>
<evidence type="ECO:0000313" key="2">
    <source>
        <dbReference type="EMBL" id="SFQ69041.1"/>
    </source>
</evidence>
<evidence type="ECO:0000256" key="1">
    <source>
        <dbReference type="SAM" id="SignalP"/>
    </source>
</evidence>
<keyword evidence="1" id="KW-0732">Signal</keyword>
<dbReference type="EMBL" id="FOXS01000005">
    <property type="protein sequence ID" value="SFQ69041.1"/>
    <property type="molecule type" value="Genomic_DNA"/>
</dbReference>
<sequence length="163" mass="18231">MSRLLTPLAILLLAIISTLTACQKETATPALDNTLVFGSFYGECYGPNCIRIFRLDLAKQTLAEDINDRYPSAAAPYKGQYLARSAANFRRVHGLMQQVPPQLLLERANVIGQPDAGDWGGYYVEVRQAGTRHFWLIDTQKSNIPSYLHAFTDSLRTNIQALR</sequence>
<accession>A0A1I6AK06</accession>
<evidence type="ECO:0008006" key="4">
    <source>
        <dbReference type="Google" id="ProtNLM"/>
    </source>
</evidence>
<feature type="signal peptide" evidence="1">
    <location>
        <begin position="1"/>
        <end position="23"/>
    </location>
</feature>
<dbReference type="Proteomes" id="UP000199029">
    <property type="component" value="Unassembled WGS sequence"/>
</dbReference>
<dbReference type="PROSITE" id="PS51257">
    <property type="entry name" value="PROKAR_LIPOPROTEIN"/>
    <property type="match status" value="1"/>
</dbReference>
<dbReference type="RefSeq" id="WP_092677024.1">
    <property type="nucleotide sequence ID" value="NZ_FOXS01000005.1"/>
</dbReference>
<gene>
    <name evidence="2" type="ORF">SAMN04515668_3769</name>
</gene>
<protein>
    <recommendedName>
        <fullName evidence="4">Lipoprotein</fullName>
    </recommendedName>
</protein>
<dbReference type="AlphaFoldDB" id="A0A1I6AK06"/>
<organism evidence="2 3">
    <name type="scientific">Hymenobacter arizonensis</name>
    <name type="common">Siccationidurans arizonensis</name>
    <dbReference type="NCBI Taxonomy" id="1227077"/>
    <lineage>
        <taxon>Bacteria</taxon>
        <taxon>Pseudomonadati</taxon>
        <taxon>Bacteroidota</taxon>
        <taxon>Cytophagia</taxon>
        <taxon>Cytophagales</taxon>
        <taxon>Hymenobacteraceae</taxon>
        <taxon>Hymenobacter</taxon>
    </lineage>
</organism>
<reference evidence="3" key="1">
    <citation type="submission" date="2016-10" db="EMBL/GenBank/DDBJ databases">
        <authorList>
            <person name="Varghese N."/>
            <person name="Submissions S."/>
        </authorList>
    </citation>
    <scope>NUCLEOTIDE SEQUENCE [LARGE SCALE GENOMIC DNA]</scope>
    <source>
        <strain evidence="3">OR362-8,ATCC BAA-1266,JCM 13504</strain>
    </source>
</reference>
<keyword evidence="3" id="KW-1185">Reference proteome</keyword>
<feature type="chain" id="PRO_5011624898" description="Lipoprotein" evidence="1">
    <location>
        <begin position="24"/>
        <end position="163"/>
    </location>
</feature>